<gene>
    <name evidence="3" type="ORF">SAMN05444008_105133</name>
</gene>
<evidence type="ECO:0000313" key="4">
    <source>
        <dbReference type="Proteomes" id="UP000184368"/>
    </source>
</evidence>
<dbReference type="Gene3D" id="3.40.50.2300">
    <property type="match status" value="1"/>
</dbReference>
<dbReference type="STRING" id="1302690.BUE76_22175"/>
<name>A0A1M4Z9K2_9BACT</name>
<dbReference type="PANTHER" id="PTHR44520:SF2">
    <property type="entry name" value="RESPONSE REGULATOR RCP1"/>
    <property type="match status" value="1"/>
</dbReference>
<dbReference type="PANTHER" id="PTHR44520">
    <property type="entry name" value="RESPONSE REGULATOR RCP1-RELATED"/>
    <property type="match status" value="1"/>
</dbReference>
<proteinExistence type="predicted"/>
<sequence length="106" mass="12217">MFAQNGYELMSNLADCDLHRQMPDLILLDLNMPYMDGRTVLASIKEDQKYSKIPIVILTASENAIDRFFGKMIKTPFFRKGYDKEECLALLKMIFQTYLPSAAISR</sequence>
<keyword evidence="4" id="KW-1185">Reference proteome</keyword>
<keyword evidence="1" id="KW-0597">Phosphoprotein</keyword>
<dbReference type="Proteomes" id="UP000184368">
    <property type="component" value="Unassembled WGS sequence"/>
</dbReference>
<dbReference type="RefSeq" id="WP_073041842.1">
    <property type="nucleotide sequence ID" value="NZ_FQUO01000005.1"/>
</dbReference>
<dbReference type="Pfam" id="PF00072">
    <property type="entry name" value="Response_reg"/>
    <property type="match status" value="1"/>
</dbReference>
<accession>A0A1M4Z9K2</accession>
<organism evidence="3 4">
    <name type="scientific">Cnuella takakiae</name>
    <dbReference type="NCBI Taxonomy" id="1302690"/>
    <lineage>
        <taxon>Bacteria</taxon>
        <taxon>Pseudomonadati</taxon>
        <taxon>Bacteroidota</taxon>
        <taxon>Chitinophagia</taxon>
        <taxon>Chitinophagales</taxon>
        <taxon>Chitinophagaceae</taxon>
        <taxon>Cnuella</taxon>
    </lineage>
</organism>
<feature type="modified residue" description="4-aspartylphosphate" evidence="1">
    <location>
        <position position="29"/>
    </location>
</feature>
<dbReference type="OrthoDB" id="7631574at2"/>
<evidence type="ECO:0000256" key="1">
    <source>
        <dbReference type="PROSITE-ProRule" id="PRU00169"/>
    </source>
</evidence>
<evidence type="ECO:0000313" key="3">
    <source>
        <dbReference type="EMBL" id="SHF14452.1"/>
    </source>
</evidence>
<dbReference type="PROSITE" id="PS50110">
    <property type="entry name" value="RESPONSE_REGULATORY"/>
    <property type="match status" value="1"/>
</dbReference>
<dbReference type="GO" id="GO:0000160">
    <property type="term" value="P:phosphorelay signal transduction system"/>
    <property type="evidence" value="ECO:0007669"/>
    <property type="project" value="InterPro"/>
</dbReference>
<feature type="domain" description="Response regulatory" evidence="2">
    <location>
        <begin position="1"/>
        <end position="95"/>
    </location>
</feature>
<dbReference type="EMBL" id="FQUO01000005">
    <property type="protein sequence ID" value="SHF14452.1"/>
    <property type="molecule type" value="Genomic_DNA"/>
</dbReference>
<protein>
    <submittedName>
        <fullName evidence="3">Response regulator receiver domain-containing protein</fullName>
    </submittedName>
</protein>
<dbReference type="InterPro" id="IPR052893">
    <property type="entry name" value="TCS_response_regulator"/>
</dbReference>
<dbReference type="InterPro" id="IPR001789">
    <property type="entry name" value="Sig_transdc_resp-reg_receiver"/>
</dbReference>
<dbReference type="InterPro" id="IPR011006">
    <property type="entry name" value="CheY-like_superfamily"/>
</dbReference>
<dbReference type="SUPFAM" id="SSF52172">
    <property type="entry name" value="CheY-like"/>
    <property type="match status" value="1"/>
</dbReference>
<reference evidence="3 4" key="1">
    <citation type="submission" date="2016-11" db="EMBL/GenBank/DDBJ databases">
        <authorList>
            <person name="Jaros S."/>
            <person name="Januszkiewicz K."/>
            <person name="Wedrychowicz H."/>
        </authorList>
    </citation>
    <scope>NUCLEOTIDE SEQUENCE [LARGE SCALE GENOMIC DNA]</scope>
    <source>
        <strain evidence="3 4">DSM 26897</strain>
    </source>
</reference>
<evidence type="ECO:0000259" key="2">
    <source>
        <dbReference type="PROSITE" id="PS50110"/>
    </source>
</evidence>
<dbReference type="AlphaFoldDB" id="A0A1M4Z9K2"/>